<dbReference type="Gene3D" id="3.40.1620.10">
    <property type="entry name" value="YefM-like domain"/>
    <property type="match status" value="1"/>
</dbReference>
<evidence type="ECO:0000313" key="2">
    <source>
        <dbReference type="EMBL" id="VAW39983.1"/>
    </source>
</evidence>
<gene>
    <name evidence="2" type="ORF">MNBD_CHLOROFLEXI01-1346</name>
</gene>
<proteinExistence type="inferred from homology"/>
<accession>A0A3B0VI57</accession>
<protein>
    <recommendedName>
        <fullName evidence="3">Antitoxin</fullName>
    </recommendedName>
</protein>
<dbReference type="AlphaFoldDB" id="A0A3B0VI57"/>
<organism evidence="2">
    <name type="scientific">hydrothermal vent metagenome</name>
    <dbReference type="NCBI Taxonomy" id="652676"/>
    <lineage>
        <taxon>unclassified sequences</taxon>
        <taxon>metagenomes</taxon>
        <taxon>ecological metagenomes</taxon>
    </lineage>
</organism>
<name>A0A3B0VI57_9ZZZZ</name>
<dbReference type="EMBL" id="UOEU01000773">
    <property type="protein sequence ID" value="VAW39983.1"/>
    <property type="molecule type" value="Genomic_DNA"/>
</dbReference>
<dbReference type="InterPro" id="IPR036165">
    <property type="entry name" value="YefM-like_sf"/>
</dbReference>
<comment type="similarity">
    <text evidence="1">Belongs to the phD/YefM antitoxin family.</text>
</comment>
<reference evidence="2" key="1">
    <citation type="submission" date="2018-06" db="EMBL/GenBank/DDBJ databases">
        <authorList>
            <person name="Zhirakovskaya E."/>
        </authorList>
    </citation>
    <scope>NUCLEOTIDE SEQUENCE</scope>
</reference>
<dbReference type="SUPFAM" id="SSF143120">
    <property type="entry name" value="YefM-like"/>
    <property type="match status" value="1"/>
</dbReference>
<evidence type="ECO:0008006" key="3">
    <source>
        <dbReference type="Google" id="ProtNLM"/>
    </source>
</evidence>
<sequence>MKVYTYSQARQNLSELLNKAQREEVLIRRRDGTIFSVVPKRKTGSPFDVMGISTEISTEDILSAIQESRGRYSYKSEGSQPLRFGEFSGDAASMSTWEDFAIAEWRPTDEELDGS</sequence>
<evidence type="ECO:0000256" key="1">
    <source>
        <dbReference type="ARBA" id="ARBA00009981"/>
    </source>
</evidence>